<dbReference type="PANTHER" id="PTHR33568:SF3">
    <property type="entry name" value="DNA-DIRECTED DNA POLYMERASE"/>
    <property type="match status" value="1"/>
</dbReference>
<proteinExistence type="predicted"/>
<evidence type="ECO:0000313" key="2">
    <source>
        <dbReference type="WBParaSite" id="nRc.2.0.1.t01074-RA"/>
    </source>
</evidence>
<dbReference type="SUPFAM" id="SSF56672">
    <property type="entry name" value="DNA/RNA polymerases"/>
    <property type="match status" value="1"/>
</dbReference>
<organism evidence="1 2">
    <name type="scientific">Romanomermis culicivorax</name>
    <name type="common">Nematode worm</name>
    <dbReference type="NCBI Taxonomy" id="13658"/>
    <lineage>
        <taxon>Eukaryota</taxon>
        <taxon>Metazoa</taxon>
        <taxon>Ecdysozoa</taxon>
        <taxon>Nematoda</taxon>
        <taxon>Enoplea</taxon>
        <taxon>Dorylaimia</taxon>
        <taxon>Mermithida</taxon>
        <taxon>Mermithoidea</taxon>
        <taxon>Mermithidae</taxon>
        <taxon>Romanomermis</taxon>
    </lineage>
</organism>
<accession>A0A915HI14</accession>
<dbReference type="WBParaSite" id="nRc.2.0.1.t01074-RA">
    <property type="protein sequence ID" value="nRc.2.0.1.t01074-RA"/>
    <property type="gene ID" value="nRc.2.0.1.g01074"/>
</dbReference>
<dbReference type="AlphaFoldDB" id="A0A915HI14"/>
<dbReference type="PANTHER" id="PTHR33568">
    <property type="entry name" value="DNA POLYMERASE"/>
    <property type="match status" value="1"/>
</dbReference>
<sequence>MQPVGNKQMKEDVFETNDEGLELMCIKFLFGGHTNAVKLYHKVKYHEDGTPAEHINYMDVCSLYIFDNKYGKYATGHPKILTEGFEEILKIFEI</sequence>
<evidence type="ECO:0000313" key="1">
    <source>
        <dbReference type="Proteomes" id="UP000887565"/>
    </source>
</evidence>
<keyword evidence="1" id="KW-1185">Reference proteome</keyword>
<protein>
    <submittedName>
        <fullName evidence="2">Uncharacterized protein</fullName>
    </submittedName>
</protein>
<reference evidence="2" key="1">
    <citation type="submission" date="2022-11" db="UniProtKB">
        <authorList>
            <consortium name="WormBaseParasite"/>
        </authorList>
    </citation>
    <scope>IDENTIFICATION</scope>
</reference>
<dbReference type="Proteomes" id="UP000887565">
    <property type="component" value="Unplaced"/>
</dbReference>
<name>A0A915HI14_ROMCU</name>
<dbReference type="InterPro" id="IPR043502">
    <property type="entry name" value="DNA/RNA_pol_sf"/>
</dbReference>